<keyword evidence="1" id="KW-0732">Signal</keyword>
<proteinExistence type="predicted"/>
<dbReference type="AlphaFoldDB" id="A0A0C9T659"/>
<feature type="signal peptide" evidence="1">
    <location>
        <begin position="1"/>
        <end position="21"/>
    </location>
</feature>
<keyword evidence="3" id="KW-1185">Reference proteome</keyword>
<evidence type="ECO:0000256" key="1">
    <source>
        <dbReference type="SAM" id="SignalP"/>
    </source>
</evidence>
<feature type="chain" id="PRO_5002203505" description="Polysaccharide lyase family 7 protein" evidence="1">
    <location>
        <begin position="22"/>
        <end position="241"/>
    </location>
</feature>
<evidence type="ECO:0008006" key="4">
    <source>
        <dbReference type="Google" id="ProtNLM"/>
    </source>
</evidence>
<reference evidence="2 3" key="1">
    <citation type="submission" date="2014-06" db="EMBL/GenBank/DDBJ databases">
        <title>Evolutionary Origins and Diversification of the Mycorrhizal Mutualists.</title>
        <authorList>
            <consortium name="DOE Joint Genome Institute"/>
            <consortium name="Mycorrhizal Genomics Consortium"/>
            <person name="Kohler A."/>
            <person name="Kuo A."/>
            <person name="Nagy L.G."/>
            <person name="Floudas D."/>
            <person name="Copeland A."/>
            <person name="Barry K.W."/>
            <person name="Cichocki N."/>
            <person name="Veneault-Fourrey C."/>
            <person name="LaButti K."/>
            <person name="Lindquist E.A."/>
            <person name="Lipzen A."/>
            <person name="Lundell T."/>
            <person name="Morin E."/>
            <person name="Murat C."/>
            <person name="Riley R."/>
            <person name="Ohm R."/>
            <person name="Sun H."/>
            <person name="Tunlid A."/>
            <person name="Henrissat B."/>
            <person name="Grigoriev I.V."/>
            <person name="Hibbett D.S."/>
            <person name="Martin F."/>
        </authorList>
    </citation>
    <scope>NUCLEOTIDE SEQUENCE [LARGE SCALE GENOMIC DNA]</scope>
    <source>
        <strain evidence="2 3">FD-325 SS-3</strain>
    </source>
</reference>
<sequence length="241" mass="25311">MSFSRASTVVLALLAATCADAAALQGRTTTLSTGTSMQYGTLSNGLKWQSSGILSQPCKSSTISNCYALALNANTSANLDPGFTPTRQRIEFRAPNSADNTSHTYAWSSYLSSSTGSGNQFFHLMQLFTDGTNGPAISLTATKGAVAIKDYARDCTATHCPSLALSTFEGRTLQHAMAVTFGPSGKLNYTVKDKASGKTLLSYAVTGSVGSSNTYLKFGTYRATYSGMTASYAEVGDYSST</sequence>
<accession>A0A0C9T659</accession>
<dbReference type="OrthoDB" id="2538281at2759"/>
<gene>
    <name evidence="2" type="ORF">PLICRDRAFT_179151</name>
</gene>
<name>A0A0C9T659_PLICR</name>
<dbReference type="EMBL" id="KN832569">
    <property type="protein sequence ID" value="KII84814.1"/>
    <property type="molecule type" value="Genomic_DNA"/>
</dbReference>
<dbReference type="HOGENOM" id="CLU_103877_0_0_1"/>
<dbReference type="Proteomes" id="UP000053263">
    <property type="component" value="Unassembled WGS sequence"/>
</dbReference>
<evidence type="ECO:0000313" key="2">
    <source>
        <dbReference type="EMBL" id="KII84814.1"/>
    </source>
</evidence>
<evidence type="ECO:0000313" key="3">
    <source>
        <dbReference type="Proteomes" id="UP000053263"/>
    </source>
</evidence>
<organism evidence="2 3">
    <name type="scientific">Plicaturopsis crispa FD-325 SS-3</name>
    <dbReference type="NCBI Taxonomy" id="944288"/>
    <lineage>
        <taxon>Eukaryota</taxon>
        <taxon>Fungi</taxon>
        <taxon>Dikarya</taxon>
        <taxon>Basidiomycota</taxon>
        <taxon>Agaricomycotina</taxon>
        <taxon>Agaricomycetes</taxon>
        <taxon>Agaricomycetidae</taxon>
        <taxon>Amylocorticiales</taxon>
        <taxon>Amylocorticiaceae</taxon>
        <taxon>Plicatura</taxon>
        <taxon>Plicaturopsis crispa</taxon>
    </lineage>
</organism>
<protein>
    <recommendedName>
        <fullName evidence="4">Polysaccharide lyase family 7 protein</fullName>
    </recommendedName>
</protein>